<protein>
    <submittedName>
        <fullName evidence="2">Uncharacterized protein</fullName>
    </submittedName>
</protein>
<proteinExistence type="predicted"/>
<name>A0AB34H2T2_ESCRO</name>
<organism evidence="2 3">
    <name type="scientific">Eschrichtius robustus</name>
    <name type="common">California gray whale</name>
    <name type="synonym">Eschrichtius gibbosus</name>
    <dbReference type="NCBI Taxonomy" id="9764"/>
    <lineage>
        <taxon>Eukaryota</taxon>
        <taxon>Metazoa</taxon>
        <taxon>Chordata</taxon>
        <taxon>Craniata</taxon>
        <taxon>Vertebrata</taxon>
        <taxon>Euteleostomi</taxon>
        <taxon>Mammalia</taxon>
        <taxon>Eutheria</taxon>
        <taxon>Laurasiatheria</taxon>
        <taxon>Artiodactyla</taxon>
        <taxon>Whippomorpha</taxon>
        <taxon>Cetacea</taxon>
        <taxon>Mysticeti</taxon>
        <taxon>Eschrichtiidae</taxon>
        <taxon>Eschrichtius</taxon>
    </lineage>
</organism>
<dbReference type="AlphaFoldDB" id="A0AB34H2T2"/>
<evidence type="ECO:0000313" key="3">
    <source>
        <dbReference type="Proteomes" id="UP001159641"/>
    </source>
</evidence>
<evidence type="ECO:0000313" key="2">
    <source>
        <dbReference type="EMBL" id="KAJ8785376.1"/>
    </source>
</evidence>
<sequence length="66" mass="6951">MTRATEQSKGRAQTSGLPVQARPLLTLVSQPASSGDKKLAQRAWGSGNDTGQVMTSARACPDLLPR</sequence>
<accession>A0AB34H2T2</accession>
<gene>
    <name evidence="2" type="ORF">J1605_007323</name>
</gene>
<feature type="region of interest" description="Disordered" evidence="1">
    <location>
        <begin position="1"/>
        <end position="66"/>
    </location>
</feature>
<dbReference type="Proteomes" id="UP001159641">
    <property type="component" value="Unassembled WGS sequence"/>
</dbReference>
<dbReference type="EMBL" id="JAIQCJ010002015">
    <property type="protein sequence ID" value="KAJ8785376.1"/>
    <property type="molecule type" value="Genomic_DNA"/>
</dbReference>
<keyword evidence="3" id="KW-1185">Reference proteome</keyword>
<evidence type="ECO:0000256" key="1">
    <source>
        <dbReference type="SAM" id="MobiDB-lite"/>
    </source>
</evidence>
<reference evidence="2 3" key="1">
    <citation type="submission" date="2022-11" db="EMBL/GenBank/DDBJ databases">
        <title>Whole genome sequence of Eschrichtius robustus ER-17-0199.</title>
        <authorList>
            <person name="Bruniche-Olsen A."/>
            <person name="Black A.N."/>
            <person name="Fields C.J."/>
            <person name="Walden K."/>
            <person name="Dewoody J.A."/>
        </authorList>
    </citation>
    <scope>NUCLEOTIDE SEQUENCE [LARGE SCALE GENOMIC DNA]</scope>
    <source>
        <strain evidence="2">ER-17-0199</strain>
        <tissue evidence="2">Blubber</tissue>
    </source>
</reference>
<feature type="compositionally biased region" description="Polar residues" evidence="1">
    <location>
        <begin position="1"/>
        <end position="17"/>
    </location>
</feature>
<comment type="caution">
    <text evidence="2">The sequence shown here is derived from an EMBL/GenBank/DDBJ whole genome shotgun (WGS) entry which is preliminary data.</text>
</comment>